<reference evidence="3 4" key="1">
    <citation type="submission" date="2023-09" db="EMBL/GenBank/DDBJ databases">
        <title>Complete genome of Streptomyces roseicoloratus T14.</title>
        <authorList>
            <person name="Bashizi T."/>
            <person name="Kim M.-J."/>
            <person name="Lee G."/>
            <person name="Tagele S.B."/>
            <person name="Shin J.-H."/>
        </authorList>
    </citation>
    <scope>NUCLEOTIDE SEQUENCE [LARGE SCALE GENOMIC DNA]</scope>
    <source>
        <strain evidence="3 4">T14</strain>
    </source>
</reference>
<dbReference type="InterPro" id="IPR012332">
    <property type="entry name" value="Autotransporter_pectin_lyase_C"/>
</dbReference>
<gene>
    <name evidence="3" type="ORF">RGF97_26345</name>
</gene>
<evidence type="ECO:0000259" key="2">
    <source>
        <dbReference type="Pfam" id="PF13229"/>
    </source>
</evidence>
<dbReference type="InterPro" id="IPR011050">
    <property type="entry name" value="Pectin_lyase_fold/virulence"/>
</dbReference>
<feature type="chain" id="PRO_5047038420" description="Right handed beta helix domain-containing protein" evidence="1">
    <location>
        <begin position="22"/>
        <end position="375"/>
    </location>
</feature>
<evidence type="ECO:0000313" key="4">
    <source>
        <dbReference type="Proteomes" id="UP001250858"/>
    </source>
</evidence>
<dbReference type="InterPro" id="IPR006626">
    <property type="entry name" value="PbH1"/>
</dbReference>
<protein>
    <recommendedName>
        <fullName evidence="2">Right handed beta helix domain-containing protein</fullName>
    </recommendedName>
</protein>
<sequence>MLRTVAALALEASLSRLAVLAAATGAVAAVVAVPATAQALEFVPCSATALRNAITRANTTPGPATLYLSYGCTYQLTVEDNPGNGLPAVTSEIDVIGNRSTIRRASTTVNFRIFEVRGPGGDLTLRNLTVRDGRSTSGGAGGGGIAVAFGSRATLDNVEVTRNQALATGPGGGIAAGGTLALRNSTVSYNIAQDNGGGVFANGPLTLSNTTVTGNTARAQAGGIDVHETLVATNSRVTDNSDREGAGGIQVREGAAATLTDTLVRGNTTARNSGGGGAAGGIVNLGSLSLERTTVFANWALGSDSQAGGIYNLGATASATLRNSSVTHNLSGTAAESAGGVYNSGGTVSLTATPVTDNLPSNCAPSSPAVAGCTG</sequence>
<evidence type="ECO:0000313" key="3">
    <source>
        <dbReference type="EMBL" id="WMX47622.1"/>
    </source>
</evidence>
<feature type="domain" description="Right handed beta helix" evidence="2">
    <location>
        <begin position="122"/>
        <end position="274"/>
    </location>
</feature>
<accession>A0ABY9RZK9</accession>
<keyword evidence="1" id="KW-0732">Signal</keyword>
<dbReference type="RefSeq" id="WP_309549540.1">
    <property type="nucleotide sequence ID" value="NZ_CP133762.1"/>
</dbReference>
<dbReference type="EMBL" id="CP133762">
    <property type="protein sequence ID" value="WMX47622.1"/>
    <property type="molecule type" value="Genomic_DNA"/>
</dbReference>
<keyword evidence="4" id="KW-1185">Reference proteome</keyword>
<name>A0ABY9RZK9_9ACTN</name>
<organism evidence="3 4">
    <name type="scientific">Streptomyces roseicoloratus</name>
    <dbReference type="NCBI Taxonomy" id="2508722"/>
    <lineage>
        <taxon>Bacteria</taxon>
        <taxon>Bacillati</taxon>
        <taxon>Actinomycetota</taxon>
        <taxon>Actinomycetes</taxon>
        <taxon>Kitasatosporales</taxon>
        <taxon>Streptomycetaceae</taxon>
        <taxon>Streptomyces</taxon>
    </lineage>
</organism>
<evidence type="ECO:0000256" key="1">
    <source>
        <dbReference type="SAM" id="SignalP"/>
    </source>
</evidence>
<dbReference type="SMART" id="SM00710">
    <property type="entry name" value="PbH1"/>
    <property type="match status" value="6"/>
</dbReference>
<dbReference type="SUPFAM" id="SSF51126">
    <property type="entry name" value="Pectin lyase-like"/>
    <property type="match status" value="1"/>
</dbReference>
<dbReference type="InterPro" id="IPR039448">
    <property type="entry name" value="Beta_helix"/>
</dbReference>
<dbReference type="Pfam" id="PF13229">
    <property type="entry name" value="Beta_helix"/>
    <property type="match status" value="1"/>
</dbReference>
<dbReference type="Proteomes" id="UP001250858">
    <property type="component" value="Chromosome"/>
</dbReference>
<feature type="signal peptide" evidence="1">
    <location>
        <begin position="1"/>
        <end position="21"/>
    </location>
</feature>
<dbReference type="Gene3D" id="2.160.20.20">
    <property type="match status" value="1"/>
</dbReference>
<proteinExistence type="predicted"/>